<evidence type="ECO:0000313" key="10">
    <source>
        <dbReference type="Proteomes" id="UP000822688"/>
    </source>
</evidence>
<name>A0A8T0I389_CERPU</name>
<dbReference type="PANTHER" id="PTHR43651:SF4">
    <property type="entry name" value="1,4-ALPHA-GLUCAN-BRANCHING ENZYME 3, CHLOROPLASTIC_AMYLOPLASTIC"/>
    <property type="match status" value="1"/>
</dbReference>
<evidence type="ECO:0000256" key="7">
    <source>
        <dbReference type="SAM" id="MobiDB-lite"/>
    </source>
</evidence>
<dbReference type="Pfam" id="PF00128">
    <property type="entry name" value="Alpha-amylase"/>
    <property type="match status" value="1"/>
</dbReference>
<evidence type="ECO:0000256" key="4">
    <source>
        <dbReference type="ARBA" id="ARBA00012541"/>
    </source>
</evidence>
<dbReference type="GO" id="GO:0009501">
    <property type="term" value="C:amyloplast"/>
    <property type="evidence" value="ECO:0007669"/>
    <property type="project" value="UniProtKB-SubCell"/>
</dbReference>
<comment type="caution">
    <text evidence="9">The sequence shown here is derived from an EMBL/GenBank/DDBJ whole genome shotgun (WGS) entry which is preliminary data.</text>
</comment>
<sequence>MATSAGMQCIPVSSSNLAAVMRPSQASLACVKPHRYESFGLGLRQSLGYLRDRQGVGGKMVIRRSGRGVGRTERGTGCVCMAGEKDTAQPTAMPQGKEDSDDRRVDPVGFLKEKGLKTKAFQTFTRERYKALKDLKQQITERDEDLVEFANAYENMGMKRHPEHHVEFYEWAPGARFCSVVGDFNNWEHRKQFAGEGYMGRDDFGYYRVRIDDELREGEESDIITQEYNYTADYDQGDEELDEDELFENLDNEYWDPGEDEFLSGHKDDVAQELFRACFGKEFDPVQIVKEVTRKRKPKSKNNSYDDDSDDEDDYEQENLSPEEFKARVESHMEEWLANNAEAQKGKDLPPIHVEDDGSDLDSMELVDDPVWAKRVEGKDIPDQYWERFVKGRKAWEKKYIPGIPHGGRHRVYLHTPEGPLERVPAWATYVLPDEEGNAVSAIFWDPPVEERYSWKFDKPSKPRTLRIYECHVGISDDSPKIASYNHFTDKILPRVHKAGYNVIQLIGIQEHAEYSSVGYKVTNFFAISSRFGTPEDFKRLVDTAHGLGLMVTMDLVHSHAAPNEGNGLASFDGANDCYFYPGKRGTHKRWGTRMFKYGEYDVLRFLLSNLKWWVEEYRIDGFHFHSLASMLYTHNGFTPFTNGLEDYCNQYVDKDALIYLCLANEMLHQLSPNMITIAEDATFYPGLIDPINKGGLGFDYYVNLAPSEMWPLLITNVPVQDWSMTEITETLTSSQQPLRALVYAENHNQSIVGGQSLGEALLGTSKGTDRKFSKLEGIALHKMIRLITLSLAGSAYLNFMGNEFGHPEWVEFPRAKNNYSFTHACRHWGLQDQGPHSQLAAFDQALMDVEETENILGQGLPGMCHVNDTTKVIVYTRGNLLFAFNFHVTDTYEMYKVGVQEAGEYELILNSDLSNFGGLNQLRETESLLKTSRRESDGLPNTVLLVLPQLSAQVYKLVRVFETTST</sequence>
<dbReference type="Gene3D" id="2.60.40.1180">
    <property type="entry name" value="Golgi alpha-mannosidase II"/>
    <property type="match status" value="1"/>
</dbReference>
<dbReference type="SUPFAM" id="SSF51445">
    <property type="entry name" value="(Trans)glycosidases"/>
    <property type="match status" value="1"/>
</dbReference>
<protein>
    <recommendedName>
        <fullName evidence="4">1,4-alpha-glucan branching enzyme</fullName>
        <ecNumber evidence="4">2.4.1.18</ecNumber>
    </recommendedName>
</protein>
<dbReference type="EMBL" id="CM026425">
    <property type="protein sequence ID" value="KAG0577924.1"/>
    <property type="molecule type" value="Genomic_DNA"/>
</dbReference>
<comment type="catalytic activity">
    <reaction evidence="1">
        <text>Transfers a segment of a (1-&gt;4)-alpha-D-glucan chain to a primary hydroxy group in a similar glucan chain.</text>
        <dbReference type="EC" id="2.4.1.18"/>
    </reaction>
</comment>
<keyword evidence="6" id="KW-0934">Plastid</keyword>
<feature type="region of interest" description="Disordered" evidence="7">
    <location>
        <begin position="294"/>
        <end position="319"/>
    </location>
</feature>
<dbReference type="GO" id="GO:0043169">
    <property type="term" value="F:cation binding"/>
    <property type="evidence" value="ECO:0007669"/>
    <property type="project" value="InterPro"/>
</dbReference>
<gene>
    <name evidence="9" type="ORF">KC19_5G192000</name>
</gene>
<evidence type="ECO:0000256" key="5">
    <source>
        <dbReference type="ARBA" id="ARBA00022679"/>
    </source>
</evidence>
<dbReference type="GO" id="GO:0005975">
    <property type="term" value="P:carbohydrate metabolic process"/>
    <property type="evidence" value="ECO:0007669"/>
    <property type="project" value="InterPro"/>
</dbReference>
<dbReference type="SUPFAM" id="SSF81296">
    <property type="entry name" value="E set domains"/>
    <property type="match status" value="1"/>
</dbReference>
<dbReference type="Gene3D" id="2.60.40.10">
    <property type="entry name" value="Immunoglobulins"/>
    <property type="match status" value="2"/>
</dbReference>
<evidence type="ECO:0000313" key="9">
    <source>
        <dbReference type="EMBL" id="KAG0577924.1"/>
    </source>
</evidence>
<evidence type="ECO:0000256" key="1">
    <source>
        <dbReference type="ARBA" id="ARBA00000826"/>
    </source>
</evidence>
<dbReference type="SUPFAM" id="SSF51011">
    <property type="entry name" value="Glycosyl hydrolase domain"/>
    <property type="match status" value="1"/>
</dbReference>
<comment type="subcellular location">
    <subcellularLocation>
        <location evidence="2">Plastid</location>
        <location evidence="2">Amyloplast</location>
    </subcellularLocation>
</comment>
<feature type="compositionally biased region" description="Acidic residues" evidence="7">
    <location>
        <begin position="305"/>
        <end position="317"/>
    </location>
</feature>
<dbReference type="Gene3D" id="3.20.20.80">
    <property type="entry name" value="Glycosidases"/>
    <property type="match status" value="1"/>
</dbReference>
<dbReference type="InterPro" id="IPR004193">
    <property type="entry name" value="Glyco_hydro_13_N"/>
</dbReference>
<dbReference type="GO" id="GO:0004553">
    <property type="term" value="F:hydrolase activity, hydrolyzing O-glycosyl compounds"/>
    <property type="evidence" value="ECO:0007669"/>
    <property type="project" value="InterPro"/>
</dbReference>
<dbReference type="GO" id="GO:0003844">
    <property type="term" value="F:1,4-alpha-glucan branching enzyme activity"/>
    <property type="evidence" value="ECO:0007669"/>
    <property type="project" value="UniProtKB-EC"/>
</dbReference>
<evidence type="ECO:0000256" key="3">
    <source>
        <dbReference type="ARBA" id="ARBA00009000"/>
    </source>
</evidence>
<dbReference type="Pfam" id="PF02922">
    <property type="entry name" value="CBM_48"/>
    <property type="match status" value="1"/>
</dbReference>
<feature type="region of interest" description="Disordered" evidence="7">
    <location>
        <begin position="85"/>
        <end position="105"/>
    </location>
</feature>
<keyword evidence="6" id="KW-0035">Amyloplast</keyword>
<comment type="similarity">
    <text evidence="3">Belongs to the glycosyl hydrolase 13 family. GlgB subfamily.</text>
</comment>
<dbReference type="PANTHER" id="PTHR43651">
    <property type="entry name" value="1,4-ALPHA-GLUCAN-BRANCHING ENZYME"/>
    <property type="match status" value="1"/>
</dbReference>
<dbReference type="FunFam" id="3.20.20.80:FF:000093">
    <property type="entry name" value="1,4-alpha-glucan-branching enzyme 3, chloroplastic/amyloplastic"/>
    <property type="match status" value="1"/>
</dbReference>
<keyword evidence="10" id="KW-1185">Reference proteome</keyword>
<dbReference type="OrthoDB" id="196493at2759"/>
<proteinExistence type="inferred from homology"/>
<dbReference type="InterPro" id="IPR006047">
    <property type="entry name" value="GH13_cat_dom"/>
</dbReference>
<dbReference type="InterPro" id="IPR017853">
    <property type="entry name" value="GH"/>
</dbReference>
<dbReference type="InterPro" id="IPR013783">
    <property type="entry name" value="Ig-like_fold"/>
</dbReference>
<keyword evidence="5" id="KW-0808">Transferase</keyword>
<feature type="compositionally biased region" description="Basic and acidic residues" evidence="7">
    <location>
        <begin position="96"/>
        <end position="105"/>
    </location>
</feature>
<feature type="domain" description="Glycosyl hydrolase family 13 catalytic" evidence="8">
    <location>
        <begin position="478"/>
        <end position="827"/>
    </location>
</feature>
<evidence type="ECO:0000256" key="6">
    <source>
        <dbReference type="ARBA" id="ARBA00023234"/>
    </source>
</evidence>
<dbReference type="SMART" id="SM00642">
    <property type="entry name" value="Aamy"/>
    <property type="match status" value="1"/>
</dbReference>
<dbReference type="InterPro" id="IPR013780">
    <property type="entry name" value="Glyco_hydro_b"/>
</dbReference>
<organism evidence="9 10">
    <name type="scientific">Ceratodon purpureus</name>
    <name type="common">Fire moss</name>
    <name type="synonym">Dicranum purpureum</name>
    <dbReference type="NCBI Taxonomy" id="3225"/>
    <lineage>
        <taxon>Eukaryota</taxon>
        <taxon>Viridiplantae</taxon>
        <taxon>Streptophyta</taxon>
        <taxon>Embryophyta</taxon>
        <taxon>Bryophyta</taxon>
        <taxon>Bryophytina</taxon>
        <taxon>Bryopsida</taxon>
        <taxon>Dicranidae</taxon>
        <taxon>Pseudoditrichales</taxon>
        <taxon>Ditrichaceae</taxon>
        <taxon>Ceratodon</taxon>
    </lineage>
</organism>
<dbReference type="AlphaFoldDB" id="A0A8T0I389"/>
<evidence type="ECO:0000256" key="2">
    <source>
        <dbReference type="ARBA" id="ARBA00004602"/>
    </source>
</evidence>
<dbReference type="InterPro" id="IPR014756">
    <property type="entry name" value="Ig_E-set"/>
</dbReference>
<reference evidence="9" key="1">
    <citation type="submission" date="2020-06" db="EMBL/GenBank/DDBJ databases">
        <title>WGS assembly of Ceratodon purpureus strain R40.</title>
        <authorList>
            <person name="Carey S.B."/>
            <person name="Jenkins J."/>
            <person name="Shu S."/>
            <person name="Lovell J.T."/>
            <person name="Sreedasyam A."/>
            <person name="Maumus F."/>
            <person name="Tiley G.P."/>
            <person name="Fernandez-Pozo N."/>
            <person name="Barry K."/>
            <person name="Chen C."/>
            <person name="Wang M."/>
            <person name="Lipzen A."/>
            <person name="Daum C."/>
            <person name="Saski C.A."/>
            <person name="Payton A.C."/>
            <person name="Mcbreen J.C."/>
            <person name="Conrad R.E."/>
            <person name="Kollar L.M."/>
            <person name="Olsson S."/>
            <person name="Huttunen S."/>
            <person name="Landis J.B."/>
            <person name="Wickett N.J."/>
            <person name="Johnson M.G."/>
            <person name="Rensing S.A."/>
            <person name="Grimwood J."/>
            <person name="Schmutz J."/>
            <person name="Mcdaniel S.F."/>
        </authorList>
    </citation>
    <scope>NUCLEOTIDE SEQUENCE</scope>
    <source>
        <strain evidence="9">R40</strain>
    </source>
</reference>
<dbReference type="Pfam" id="PF02806">
    <property type="entry name" value="Alpha-amylase_C"/>
    <property type="match status" value="1"/>
</dbReference>
<dbReference type="EC" id="2.4.1.18" evidence="4"/>
<evidence type="ECO:0000259" key="8">
    <source>
        <dbReference type="SMART" id="SM00642"/>
    </source>
</evidence>
<accession>A0A8T0I389</accession>
<dbReference type="InterPro" id="IPR006048">
    <property type="entry name" value="A-amylase/branching_C"/>
</dbReference>
<dbReference type="Proteomes" id="UP000822688">
    <property type="component" value="Chromosome 5"/>
</dbReference>